<evidence type="ECO:0000313" key="2">
    <source>
        <dbReference type="Proteomes" id="UP000327039"/>
    </source>
</evidence>
<dbReference type="RefSeq" id="WP_150417652.1">
    <property type="nucleotide sequence ID" value="NZ_VYRZ01000001.1"/>
</dbReference>
<dbReference type="AlphaFoldDB" id="A0A5J5IV16"/>
<organism evidence="1 2">
    <name type="scientific">Microbacterium radiodurans</name>
    <dbReference type="NCBI Taxonomy" id="661398"/>
    <lineage>
        <taxon>Bacteria</taxon>
        <taxon>Bacillati</taxon>
        <taxon>Actinomycetota</taxon>
        <taxon>Actinomycetes</taxon>
        <taxon>Micrococcales</taxon>
        <taxon>Microbacteriaceae</taxon>
        <taxon>Microbacterium</taxon>
    </lineage>
</organism>
<reference evidence="2" key="1">
    <citation type="submission" date="2019-09" db="EMBL/GenBank/DDBJ databases">
        <title>Mumia zhuanghuii sp. nov. isolated from the intestinal contents of plateau pika (Ochotona curzoniae) in the Qinghai-Tibet plateau of China.</title>
        <authorList>
            <person name="Tian Z."/>
        </authorList>
    </citation>
    <scope>NUCLEOTIDE SEQUENCE [LARGE SCALE GENOMIC DNA]</scope>
    <source>
        <strain evidence="2">DSM 25564</strain>
    </source>
</reference>
<protein>
    <submittedName>
        <fullName evidence="1">Uncharacterized protein</fullName>
    </submittedName>
</protein>
<gene>
    <name evidence="1" type="ORF">F6B42_00540</name>
</gene>
<accession>A0A5J5IV16</accession>
<dbReference type="OrthoDB" id="5082270at2"/>
<sequence length="99" mass="10430">MTDRVIVTDVADLTAVLDSIDRVAAVRGWRTRRPSDTARVEADARSAQVALRMPSPVVVVLEIDPDAADPLRPVDATALLAARPVPGAVADGRRGLHGA</sequence>
<comment type="caution">
    <text evidence="1">The sequence shown here is derived from an EMBL/GenBank/DDBJ whole genome shotgun (WGS) entry which is preliminary data.</text>
</comment>
<proteinExistence type="predicted"/>
<name>A0A5J5IV16_9MICO</name>
<evidence type="ECO:0000313" key="1">
    <source>
        <dbReference type="EMBL" id="KAA9089031.1"/>
    </source>
</evidence>
<dbReference type="EMBL" id="VYRZ01000001">
    <property type="protein sequence ID" value="KAA9089031.1"/>
    <property type="molecule type" value="Genomic_DNA"/>
</dbReference>
<keyword evidence="2" id="KW-1185">Reference proteome</keyword>
<dbReference type="Proteomes" id="UP000327039">
    <property type="component" value="Unassembled WGS sequence"/>
</dbReference>